<evidence type="ECO:0000313" key="2">
    <source>
        <dbReference type="EMBL" id="KAK6512554.1"/>
    </source>
</evidence>
<dbReference type="AlphaFoldDB" id="A0AAV9WRF6"/>
<sequence>MEDAGDLDDDDPYLIDWEDEIGNESPGSGSGNQPKVVKDLNEAFQRGEKVEKDFSEKMQSIPERDPEFDSSILNNAVFYRKNIKGVPLEAAEVTRRMIPELQLDRFDVGNRLSYQGLNRIELDGEGRPISGGKNLLAFISKENQHLYFNTANERFPKNEALRDWVYQIWVKASESDAGDPQSPLKFITFQEYRDKDTYSYLKDVLVLWEQMGYSKELDAGFVVRKSDIDEGLSAAYPLGHADLRAKIFTILHGIPLVSVMVDMLSTFPNTFQRYEVSEIGFEVWEGSEPDGLSGLSQQMEDQENEPHFNVAIKLDRKTAVTTPPGAEGASVRIYREGATSVEEFSRHPFHADMSRTSYGSTPNPTFTKLRVTYFGMEYLFYLSRSERHIVIDTVSLEVAPEDTIILMPADRDPVEDFVDVIYSTWNREAGQMALRDLTFSQIRPRDRDQILEIRSRQKPESSDKVSLFWSRDKDFRDVRKSLRRAREGKVLDGLLQRYKRDLGISGVSKIEIGIFKKDSTLLRKNSPFIFVGFRPMEEDVEIDA</sequence>
<proteinExistence type="predicted"/>
<reference evidence="2 3" key="1">
    <citation type="submission" date="2023-08" db="EMBL/GenBank/DDBJ databases">
        <authorList>
            <person name="Palmer J.M."/>
        </authorList>
    </citation>
    <scope>NUCLEOTIDE SEQUENCE [LARGE SCALE GENOMIC DNA]</scope>
    <source>
        <strain evidence="2 3">TWF481</strain>
    </source>
</reference>
<evidence type="ECO:0000313" key="3">
    <source>
        <dbReference type="Proteomes" id="UP001370758"/>
    </source>
</evidence>
<dbReference type="Proteomes" id="UP001370758">
    <property type="component" value="Unassembled WGS sequence"/>
</dbReference>
<evidence type="ECO:0000256" key="1">
    <source>
        <dbReference type="SAM" id="MobiDB-lite"/>
    </source>
</evidence>
<name>A0AAV9WRF6_9PEZI</name>
<feature type="compositionally biased region" description="Acidic residues" evidence="1">
    <location>
        <begin position="1"/>
        <end position="22"/>
    </location>
</feature>
<protein>
    <submittedName>
        <fullName evidence="2">Uncharacterized protein</fullName>
    </submittedName>
</protein>
<comment type="caution">
    <text evidence="2">The sequence shown here is derived from an EMBL/GenBank/DDBJ whole genome shotgun (WGS) entry which is preliminary data.</text>
</comment>
<organism evidence="2 3">
    <name type="scientific">Arthrobotrys musiformis</name>
    <dbReference type="NCBI Taxonomy" id="47236"/>
    <lineage>
        <taxon>Eukaryota</taxon>
        <taxon>Fungi</taxon>
        <taxon>Dikarya</taxon>
        <taxon>Ascomycota</taxon>
        <taxon>Pezizomycotina</taxon>
        <taxon>Orbiliomycetes</taxon>
        <taxon>Orbiliales</taxon>
        <taxon>Orbiliaceae</taxon>
        <taxon>Arthrobotrys</taxon>
    </lineage>
</organism>
<feature type="region of interest" description="Disordered" evidence="1">
    <location>
        <begin position="1"/>
        <end position="35"/>
    </location>
</feature>
<dbReference type="EMBL" id="JAVHJL010000001">
    <property type="protein sequence ID" value="KAK6512554.1"/>
    <property type="molecule type" value="Genomic_DNA"/>
</dbReference>
<gene>
    <name evidence="2" type="ORF">TWF481_001439</name>
</gene>
<accession>A0AAV9WRF6</accession>
<keyword evidence="3" id="KW-1185">Reference proteome</keyword>